<comment type="caution">
    <text evidence="1">The sequence shown here is derived from an EMBL/GenBank/DDBJ whole genome shotgun (WGS) entry which is preliminary data.</text>
</comment>
<dbReference type="RefSeq" id="WP_092986797.1">
    <property type="nucleotide sequence ID" value="NZ_JAANCM010000001.1"/>
</dbReference>
<evidence type="ECO:0008006" key="3">
    <source>
        <dbReference type="Google" id="ProtNLM"/>
    </source>
</evidence>
<evidence type="ECO:0000313" key="2">
    <source>
        <dbReference type="Proteomes" id="UP001155840"/>
    </source>
</evidence>
<dbReference type="AlphaFoldDB" id="A0AA44C8Y0"/>
<sequence length="399" mass="43464">MNATITTTKFDYDAYDIIEDDKRRLEDSASHIYQLGRKSTEQAFQLGEHLEHASELLPEGSFGKWVGKRCGMTERHARNFRAIHRVLAPYRPRLVDLGVNSTVLVRLTAATDDQIEAAIDLCRANGSIKVKDVQAILAMETDDKPTPTIDPADVGGVDGLKALIVAKVREGLRLFLMHVAEIQAKITAALSGKRVVKSKLADEVVVVTRLAKAELKSLALFVQPGGFDPSVVWDTTFANGSHWARVFSVLQDLGGIDSWPEATKVRSWLEVDVLPALDWATAKTKMPVWLDSAAITPSDVSGVTVVPEDGKIATQAPESKHRQTELALNSAFNSGHRAVARSPAVADVKTKAWPSLVSAHADDDETLGAFFSKEDLGSDIETRDFPQLTASDILPAHSL</sequence>
<proteinExistence type="predicted"/>
<accession>A0AA44C8Y0</accession>
<organism evidence="1 2">
    <name type="scientific">Ferranicluibacter rubi</name>
    <dbReference type="NCBI Taxonomy" id="2715133"/>
    <lineage>
        <taxon>Bacteria</taxon>
        <taxon>Pseudomonadati</taxon>
        <taxon>Pseudomonadota</taxon>
        <taxon>Alphaproteobacteria</taxon>
        <taxon>Hyphomicrobiales</taxon>
        <taxon>Rhizobiaceae</taxon>
        <taxon>Ferranicluibacter</taxon>
    </lineage>
</organism>
<dbReference type="Proteomes" id="UP001155840">
    <property type="component" value="Unassembled WGS sequence"/>
</dbReference>
<dbReference type="EMBL" id="JAANCM010000001">
    <property type="protein sequence ID" value="NHT74208.1"/>
    <property type="molecule type" value="Genomic_DNA"/>
</dbReference>
<reference evidence="1" key="1">
    <citation type="submission" date="2020-03" db="EMBL/GenBank/DDBJ databases">
        <title>Ferranicluibacter endophyticum gen. nov., sp. nov., a new genus isolated from Rubus ulmifolius Schott. stem.</title>
        <authorList>
            <person name="Roca-Couso R."/>
            <person name="Flores-Felix J.D."/>
            <person name="Igual J.M."/>
            <person name="Rivas R."/>
        </authorList>
    </citation>
    <scope>NUCLEOTIDE SEQUENCE</scope>
    <source>
        <strain evidence="1">CRRU44</strain>
    </source>
</reference>
<protein>
    <recommendedName>
        <fullName evidence="3">DUF3102 domain-containing protein</fullName>
    </recommendedName>
</protein>
<name>A0AA44C8Y0_9HYPH</name>
<evidence type="ECO:0000313" key="1">
    <source>
        <dbReference type="EMBL" id="NHT74208.1"/>
    </source>
</evidence>
<gene>
    <name evidence="1" type="ORF">G8E10_00395</name>
</gene>
<keyword evidence="2" id="KW-1185">Reference proteome</keyword>